<dbReference type="Proteomes" id="UP001295684">
    <property type="component" value="Unassembled WGS sequence"/>
</dbReference>
<keyword evidence="3" id="KW-0862">Zinc</keyword>
<evidence type="ECO:0000256" key="1">
    <source>
        <dbReference type="ARBA" id="ARBA00022723"/>
    </source>
</evidence>
<dbReference type="Pfam" id="PF12906">
    <property type="entry name" value="RINGv"/>
    <property type="match status" value="1"/>
</dbReference>
<reference evidence="7" key="1">
    <citation type="submission" date="2023-07" db="EMBL/GenBank/DDBJ databases">
        <authorList>
            <consortium name="AG Swart"/>
            <person name="Singh M."/>
            <person name="Singh A."/>
            <person name="Seah K."/>
            <person name="Emmerich C."/>
        </authorList>
    </citation>
    <scope>NUCLEOTIDE SEQUENCE</scope>
    <source>
        <strain evidence="7">DP1</strain>
    </source>
</reference>
<evidence type="ECO:0000313" key="8">
    <source>
        <dbReference type="Proteomes" id="UP001295684"/>
    </source>
</evidence>
<comment type="caution">
    <text evidence="7">The sequence shown here is derived from an EMBL/GenBank/DDBJ whole genome shotgun (WGS) entry which is preliminary data.</text>
</comment>
<dbReference type="PANTHER" id="PTHR46210">
    <property type="entry name" value="FHA DOMAIN-CONTAINING PROTEIN"/>
    <property type="match status" value="1"/>
</dbReference>
<feature type="region of interest" description="Disordered" evidence="4">
    <location>
        <begin position="523"/>
        <end position="563"/>
    </location>
</feature>
<feature type="compositionally biased region" description="Polar residues" evidence="4">
    <location>
        <begin position="617"/>
        <end position="627"/>
    </location>
</feature>
<dbReference type="Pfam" id="PF00498">
    <property type="entry name" value="FHA"/>
    <property type="match status" value="1"/>
</dbReference>
<feature type="region of interest" description="Disordered" evidence="4">
    <location>
        <begin position="948"/>
        <end position="1007"/>
    </location>
</feature>
<dbReference type="InterPro" id="IPR008984">
    <property type="entry name" value="SMAD_FHA_dom_sf"/>
</dbReference>
<evidence type="ECO:0000259" key="6">
    <source>
        <dbReference type="PROSITE" id="PS51292"/>
    </source>
</evidence>
<sequence length="1007" mass="116041">MGNNPPSPLEHDYNNKFNSQTNSTKTAMQQAKECGYKNIIELKLATWSRESHGLFDYENKNTMKKLIYIIGTSSIFRNKFNEINCYPDWDDNNGLHKNEYQSSPIFHLLCRNNVYWLYNKNTVEDESPDDDPSQKLWHIIKYYRNDETLDGFGYKLHKGDIIKLGRVRFKVLELHRGKYHPKGTEKQDIKPSEYNKLYASIGSKYSKMQHVKVNNFIKQASTLPKNLKSSKVSCVSPILQFEGEDMDQVEALSFHKNNQSISSSKKSLTCRICLLDLTEDEEEENPAISPCKCDGTMKYIHFECLKTWLSAKCMVQKRSNDTISYNWKTFDCELCKTEFKGIMNIKGKLIDLIDIERPDGPYIILEGITNNFSKSFHVLGMRDRSFLKIGRGHDSEVRIGDISVSRLHAIIKKTEYNSFYIEDCKSKFGTLVQVKRPIKLTESPECFQIGRTICVLRMPRSLTFCNLCCPCFSEISQRSKNGLVTLNGADYFPKEYLEPEEKKALIDPVRELSDYLRNIENQRNPFDFGDEENRSSSESRIISRQSELYSQRDSPDSYHGNREEGKSLMQDYHERNRPLALLSRVPGNSIDNEVHQDDLIEEQKENNDHLQFPMIITGSSDDSQNNSHLHDSPKMAGHDEETGKKISKNSGDKNDSFHKEPALLKKFESCNNSRKDLDSSIHQPPKELRKEEEIGNTFEPPVSMVKNFSKSVEGFTKAGIFRENKRPNTPEFDSCMEKLNINARNIESHRQLLEELEDTQRDHVVIEESKIKDQKENTNISICEQNEQLFGSYESLGKVILIIEEENNLVNQNFEMNSHAATHMQKNSPVQEAELTPLEDKKENNGSLIDRKLSEGDVKGSFCELNFHKFDSKSNKEERKDEEKANSLSQIENVQLPGISSSDFKTPEKNKKLENCKEDENSDLEGILPSINKCVTLENNQISEEKVPNKLENSTNKKNSYFSTGKEKSHSTKMIRKLKSQKLRRRVKGKKSKLKPYATSLLPARNN</sequence>
<feature type="region of interest" description="Disordered" evidence="4">
    <location>
        <begin position="1"/>
        <end position="24"/>
    </location>
</feature>
<feature type="domain" description="RING-CH-type" evidence="6">
    <location>
        <begin position="262"/>
        <end position="342"/>
    </location>
</feature>
<keyword evidence="1" id="KW-0479">Metal-binding</keyword>
<dbReference type="Gene3D" id="3.30.40.10">
    <property type="entry name" value="Zinc/RING finger domain, C3HC4 (zinc finger)"/>
    <property type="match status" value="1"/>
</dbReference>
<evidence type="ECO:0000256" key="3">
    <source>
        <dbReference type="ARBA" id="ARBA00022833"/>
    </source>
</evidence>
<dbReference type="GO" id="GO:0008270">
    <property type="term" value="F:zinc ion binding"/>
    <property type="evidence" value="ECO:0007669"/>
    <property type="project" value="UniProtKB-KW"/>
</dbReference>
<dbReference type="PROSITE" id="PS51292">
    <property type="entry name" value="ZF_RING_CH"/>
    <property type="match status" value="1"/>
</dbReference>
<dbReference type="Gene3D" id="2.60.200.20">
    <property type="match status" value="1"/>
</dbReference>
<gene>
    <name evidence="7" type="ORF">ECRASSUSDP1_LOCUS20547</name>
</gene>
<keyword evidence="8" id="KW-1185">Reference proteome</keyword>
<evidence type="ECO:0000256" key="2">
    <source>
        <dbReference type="ARBA" id="ARBA00022771"/>
    </source>
</evidence>
<evidence type="ECO:0000259" key="5">
    <source>
        <dbReference type="PROSITE" id="PS50006"/>
    </source>
</evidence>
<dbReference type="SUPFAM" id="SSF57850">
    <property type="entry name" value="RING/U-box"/>
    <property type="match status" value="1"/>
</dbReference>
<dbReference type="AlphaFoldDB" id="A0AAD1XTN4"/>
<dbReference type="SMART" id="SM00240">
    <property type="entry name" value="FHA"/>
    <property type="match status" value="1"/>
</dbReference>
<feature type="compositionally biased region" description="Basic and acidic residues" evidence="4">
    <location>
        <begin position="628"/>
        <end position="692"/>
    </location>
</feature>
<feature type="compositionally biased region" description="Low complexity" evidence="4">
    <location>
        <begin position="538"/>
        <end position="547"/>
    </location>
</feature>
<evidence type="ECO:0000313" key="7">
    <source>
        <dbReference type="EMBL" id="CAI2379138.1"/>
    </source>
</evidence>
<dbReference type="EMBL" id="CAMPGE010020960">
    <property type="protein sequence ID" value="CAI2379138.1"/>
    <property type="molecule type" value="Genomic_DNA"/>
</dbReference>
<feature type="compositionally biased region" description="Basic residues" evidence="4">
    <location>
        <begin position="971"/>
        <end position="994"/>
    </location>
</feature>
<dbReference type="CDD" id="cd00060">
    <property type="entry name" value="FHA"/>
    <property type="match status" value="1"/>
</dbReference>
<keyword evidence="2" id="KW-0863">Zinc-finger</keyword>
<feature type="domain" description="FHA" evidence="5">
    <location>
        <begin position="387"/>
        <end position="437"/>
    </location>
</feature>
<name>A0AAD1XTN4_EUPCR</name>
<dbReference type="InterPro" id="IPR013083">
    <property type="entry name" value="Znf_RING/FYVE/PHD"/>
</dbReference>
<dbReference type="SUPFAM" id="SSF49879">
    <property type="entry name" value="SMAD/FHA domain"/>
    <property type="match status" value="1"/>
</dbReference>
<feature type="compositionally biased region" description="Polar residues" evidence="4">
    <location>
        <begin position="15"/>
        <end position="24"/>
    </location>
</feature>
<feature type="region of interest" description="Disordered" evidence="4">
    <location>
        <begin position="614"/>
        <end position="692"/>
    </location>
</feature>
<accession>A0AAD1XTN4</accession>
<feature type="compositionally biased region" description="Basic and acidic residues" evidence="4">
    <location>
        <begin position="553"/>
        <end position="563"/>
    </location>
</feature>
<feature type="compositionally biased region" description="Polar residues" evidence="4">
    <location>
        <begin position="951"/>
        <end position="963"/>
    </location>
</feature>
<proteinExistence type="predicted"/>
<dbReference type="CDD" id="cd16495">
    <property type="entry name" value="RING_CH-C4HC3_MARCH"/>
    <property type="match status" value="1"/>
</dbReference>
<dbReference type="PANTHER" id="PTHR46210:SF1">
    <property type="entry name" value="FHA DOMAIN-CONTAINING PROTEIN"/>
    <property type="match status" value="1"/>
</dbReference>
<organism evidence="7 8">
    <name type="scientific">Euplotes crassus</name>
    <dbReference type="NCBI Taxonomy" id="5936"/>
    <lineage>
        <taxon>Eukaryota</taxon>
        <taxon>Sar</taxon>
        <taxon>Alveolata</taxon>
        <taxon>Ciliophora</taxon>
        <taxon>Intramacronucleata</taxon>
        <taxon>Spirotrichea</taxon>
        <taxon>Hypotrichia</taxon>
        <taxon>Euplotida</taxon>
        <taxon>Euplotidae</taxon>
        <taxon>Moneuplotes</taxon>
    </lineage>
</organism>
<dbReference type="PROSITE" id="PS50006">
    <property type="entry name" value="FHA_DOMAIN"/>
    <property type="match status" value="1"/>
</dbReference>
<dbReference type="InterPro" id="IPR011016">
    <property type="entry name" value="Znf_RING-CH"/>
</dbReference>
<dbReference type="InterPro" id="IPR000253">
    <property type="entry name" value="FHA_dom"/>
</dbReference>
<protein>
    <submittedName>
        <fullName evidence="7">Uncharacterized protein</fullName>
    </submittedName>
</protein>
<evidence type="ECO:0000256" key="4">
    <source>
        <dbReference type="SAM" id="MobiDB-lite"/>
    </source>
</evidence>
<dbReference type="SMART" id="SM00744">
    <property type="entry name" value="RINGv"/>
    <property type="match status" value="1"/>
</dbReference>